<dbReference type="AlphaFoldDB" id="Q211C8"/>
<evidence type="ECO:0000313" key="2">
    <source>
        <dbReference type="EMBL" id="ABD89008.1"/>
    </source>
</evidence>
<protein>
    <submittedName>
        <fullName evidence="2">Uncharacterized protein</fullName>
    </submittedName>
</protein>
<feature type="coiled-coil region" evidence="1">
    <location>
        <begin position="130"/>
        <end position="157"/>
    </location>
</feature>
<dbReference type="EMBL" id="CP000301">
    <property type="protein sequence ID" value="ABD89008.1"/>
    <property type="molecule type" value="Genomic_DNA"/>
</dbReference>
<dbReference type="eggNOG" id="ENOG502ZBZ6">
    <property type="taxonomic scope" value="Bacteria"/>
</dbReference>
<dbReference type="STRING" id="316056.RPC_3468"/>
<organism evidence="2">
    <name type="scientific">Rhodopseudomonas palustris (strain BisB18)</name>
    <dbReference type="NCBI Taxonomy" id="316056"/>
    <lineage>
        <taxon>Bacteria</taxon>
        <taxon>Pseudomonadati</taxon>
        <taxon>Pseudomonadota</taxon>
        <taxon>Alphaproteobacteria</taxon>
        <taxon>Hyphomicrobiales</taxon>
        <taxon>Nitrobacteraceae</taxon>
        <taxon>Rhodopseudomonas</taxon>
    </lineage>
</organism>
<sequence length="198" mass="21319">MSDQSLMHDTIGWAKQKLDETDALLASLQKSAGQLQADSRHQANRAIGDMHAVRIAFAQQLDAARADASAVKGIAEHALTDLREEWKKVDLSFQAFLTAAADQTDVVNAALAARAAAQLKGWETALQPVRSAATAAIERARRDLDAAMSQLAAEQLRLGGISVAGDEAWKALRAGLDETRAIYDRTWATVTDVLKKAD</sequence>
<gene>
    <name evidence="2" type="ordered locus">RPC_3468</name>
</gene>
<dbReference type="KEGG" id="rpc:RPC_3468"/>
<reference evidence="2" key="1">
    <citation type="submission" date="2006-03" db="EMBL/GenBank/DDBJ databases">
        <title>Complete sequence of Rhodopseudomonas palustris BisB18.</title>
        <authorList>
            <consortium name="US DOE Joint Genome Institute"/>
            <person name="Copeland A."/>
            <person name="Lucas S."/>
            <person name="Lapidus A."/>
            <person name="Barry K."/>
            <person name="Detter J.C."/>
            <person name="Glavina del Rio T."/>
            <person name="Hammon N."/>
            <person name="Israni S."/>
            <person name="Dalin E."/>
            <person name="Tice H."/>
            <person name="Pitluck S."/>
            <person name="Chain P."/>
            <person name="Malfatti S."/>
            <person name="Shin M."/>
            <person name="Vergez L."/>
            <person name="Schmutz J."/>
            <person name="Larimer F."/>
            <person name="Land M."/>
            <person name="Hauser L."/>
            <person name="Pelletier D.A."/>
            <person name="Kyrpides N."/>
            <person name="Anderson I."/>
            <person name="Oda Y."/>
            <person name="Harwood C.S."/>
            <person name="Richardson P."/>
        </authorList>
    </citation>
    <scope>NUCLEOTIDE SEQUENCE [LARGE SCALE GENOMIC DNA]</scope>
    <source>
        <strain evidence="2">BisB18</strain>
    </source>
</reference>
<dbReference type="HOGENOM" id="CLU_091379_0_0_5"/>
<evidence type="ECO:0000256" key="1">
    <source>
        <dbReference type="SAM" id="Coils"/>
    </source>
</evidence>
<dbReference type="RefSeq" id="WP_011473895.1">
    <property type="nucleotide sequence ID" value="NC_007925.1"/>
</dbReference>
<dbReference type="OrthoDB" id="8141113at2"/>
<name>Q211C8_RHOPB</name>
<keyword evidence="1" id="KW-0175">Coiled coil</keyword>
<accession>Q211C8</accession>
<proteinExistence type="predicted"/>